<comment type="caution">
    <text evidence="1">The sequence shown here is derived from an EMBL/GenBank/DDBJ whole genome shotgun (WGS) entry which is preliminary data.</text>
</comment>
<dbReference type="OrthoDB" id="5119511at2"/>
<accession>A0A3E0VDG1</accession>
<dbReference type="EMBL" id="NBXA01000026">
    <property type="protein sequence ID" value="RFA07508.1"/>
    <property type="molecule type" value="Genomic_DNA"/>
</dbReference>
<evidence type="ECO:0000313" key="1">
    <source>
        <dbReference type="EMBL" id="RFA07508.1"/>
    </source>
</evidence>
<protein>
    <submittedName>
        <fullName evidence="1">Uncharacterized protein</fullName>
    </submittedName>
</protein>
<dbReference type="Proteomes" id="UP000256709">
    <property type="component" value="Unassembled WGS sequence"/>
</dbReference>
<organism evidence="1 2">
    <name type="scientific">Subtercola boreus</name>
    <dbReference type="NCBI Taxonomy" id="120213"/>
    <lineage>
        <taxon>Bacteria</taxon>
        <taxon>Bacillati</taxon>
        <taxon>Actinomycetota</taxon>
        <taxon>Actinomycetes</taxon>
        <taxon>Micrococcales</taxon>
        <taxon>Microbacteriaceae</taxon>
        <taxon>Subtercola</taxon>
    </lineage>
</organism>
<proteinExistence type="predicted"/>
<reference evidence="1 2" key="1">
    <citation type="submission" date="2017-04" db="EMBL/GenBank/DDBJ databases">
        <title>Comparative genome analysis of Subtercola boreus.</title>
        <authorList>
            <person name="Cho Y.-J."/>
            <person name="Cho A."/>
            <person name="Kim O.-S."/>
            <person name="Lee J.-I."/>
        </authorList>
    </citation>
    <scope>NUCLEOTIDE SEQUENCE [LARGE SCALE GENOMIC DNA]</scope>
    <source>
        <strain evidence="1 2">P27444</strain>
    </source>
</reference>
<evidence type="ECO:0000313" key="2">
    <source>
        <dbReference type="Proteomes" id="UP000256709"/>
    </source>
</evidence>
<name>A0A3E0VDG1_9MICO</name>
<dbReference type="AlphaFoldDB" id="A0A3E0VDG1"/>
<dbReference type="RefSeq" id="WP_116284047.1">
    <property type="nucleotide sequence ID" value="NZ_NBXA01000026.1"/>
</dbReference>
<sequence length="110" mass="11646">MDRIHYSGDSILTGSEIARALLDYAGALAASTGSETVVIPCLHDNGTIGSVRLLVGPASQIISASEYSEHAELVDDALVAEFDRHTARLRSTNVAGPADPIAYTEEFDDL</sequence>
<gene>
    <name evidence="1" type="ORF">B7R21_15065</name>
</gene>